<reference evidence="2" key="1">
    <citation type="submission" date="2023-10" db="EMBL/GenBank/DDBJ databases">
        <authorList>
            <person name="Domelevo Entfellner J.-B."/>
        </authorList>
    </citation>
    <scope>NUCLEOTIDE SEQUENCE</scope>
</reference>
<dbReference type="Proteomes" id="UP001189624">
    <property type="component" value="Chromosome 7"/>
</dbReference>
<feature type="compositionally biased region" description="Basic and acidic residues" evidence="1">
    <location>
        <begin position="48"/>
        <end position="66"/>
    </location>
</feature>
<name>A0AA86SPJ0_9FABA</name>
<dbReference type="EMBL" id="OY731404">
    <property type="protein sequence ID" value="CAJ1969019.1"/>
    <property type="molecule type" value="Genomic_DNA"/>
</dbReference>
<keyword evidence="3" id="KW-1185">Reference proteome</keyword>
<proteinExistence type="predicted"/>
<evidence type="ECO:0000313" key="3">
    <source>
        <dbReference type="Proteomes" id="UP001189624"/>
    </source>
</evidence>
<accession>A0AA86SPJ0</accession>
<evidence type="ECO:0000256" key="1">
    <source>
        <dbReference type="SAM" id="MobiDB-lite"/>
    </source>
</evidence>
<dbReference type="Gramene" id="rna-AYBTSS11_LOCUS22027">
    <property type="protein sequence ID" value="CAJ1969019.1"/>
    <property type="gene ID" value="gene-AYBTSS11_LOCUS22027"/>
</dbReference>
<organism evidence="2 3">
    <name type="scientific">Sphenostylis stenocarpa</name>
    <dbReference type="NCBI Taxonomy" id="92480"/>
    <lineage>
        <taxon>Eukaryota</taxon>
        <taxon>Viridiplantae</taxon>
        <taxon>Streptophyta</taxon>
        <taxon>Embryophyta</taxon>
        <taxon>Tracheophyta</taxon>
        <taxon>Spermatophyta</taxon>
        <taxon>Magnoliopsida</taxon>
        <taxon>eudicotyledons</taxon>
        <taxon>Gunneridae</taxon>
        <taxon>Pentapetalae</taxon>
        <taxon>rosids</taxon>
        <taxon>fabids</taxon>
        <taxon>Fabales</taxon>
        <taxon>Fabaceae</taxon>
        <taxon>Papilionoideae</taxon>
        <taxon>50 kb inversion clade</taxon>
        <taxon>NPAAA clade</taxon>
        <taxon>indigoferoid/millettioid clade</taxon>
        <taxon>Phaseoleae</taxon>
        <taxon>Sphenostylis</taxon>
    </lineage>
</organism>
<dbReference type="AlphaFoldDB" id="A0AA86SPJ0"/>
<protein>
    <submittedName>
        <fullName evidence="2">Uncharacterized protein</fullName>
    </submittedName>
</protein>
<sequence>MKGRAPPIYRDSRLSGRDRRLVWRDGGIDLPKDERVVSPNKMASRLAIQRDDNPEKRDGDLEKRDGSLDPIRWESLFFVQKNLRSLIWGQIVSPSGFLGLPHLRFGGLLLFILRSGKIWGLLADCWPAVPRRSAGG</sequence>
<gene>
    <name evidence="2" type="ORF">AYBTSS11_LOCUS22027</name>
</gene>
<evidence type="ECO:0000313" key="2">
    <source>
        <dbReference type="EMBL" id="CAJ1969019.1"/>
    </source>
</evidence>
<feature type="region of interest" description="Disordered" evidence="1">
    <location>
        <begin position="39"/>
        <end position="66"/>
    </location>
</feature>